<dbReference type="AlphaFoldDB" id="A0A2A2JWR3"/>
<keyword evidence="4" id="KW-1185">Reference proteome</keyword>
<accession>A0A2A2JWR3</accession>
<comment type="caution">
    <text evidence="3">The sequence shown here is derived from an EMBL/GenBank/DDBJ whole genome shotgun (WGS) entry which is preliminary data.</text>
</comment>
<name>A0A2A2JWR3_9BILA</name>
<sequence>MRRVRQPKQVKKRVWLSDQAATEFFRNRKGVIVSSNTTFGDASAAVDKLSKALIEARDKLRGQRLVPRSLADGLDAAVSTAVNEARREIDAARAAHPDYLREDPLLERLLAIFDERVGAAYDATRLAATIKTAESRFKAKVPPGYMDEDTKEGDRRYGDYVLWSQLMDQAKAASTPVIFVTSEKKEDWWEQKGHLTLGPRLELLEEFSRETGQRIHVYRTERFLELHAARAGSKLNEHVVEEIREVDARRGRLQAPAVSLIEQVALVARSDENRGTLEIELLREVRMATASGRLEPRMAGVPDVAATVTSAPSGCPRLDVRGATGTLFDFNVHLKPLEREALLPVGRYLIEYGCTHWMADEAETDDGVIDGFPDLCGEPLVAPRLQRGDIGAVRHQLDDSAEDTVLDHAAVGPTIEKLPPAGKQHYLRDAVALARLPDHLPLAGLDQAGDRRRLRCPFARQVHRRQHLRLMDRLHREPAGEDPQQIQVTRCALAAERQPPPSGRQREAIAGAAGDQERHIVHGAAPAAQFGVRRRVGQFLEDAGEHAPLVLIRRRVGDEPADVDTAIDMLARDQHGRGRDRLEAPPGRLQRVLAAGVAGPAGAVAVVRHPPLHLLIPAMGGAVENGRFEVEDDVGRWWRRARDAPSAGGSAEADDRLDRGFRLDPVAAERHEAVVGEQFIAHRRGGGADSLHRQLAAGADVLRLAGDADQRAAMIDSEVLVGPGADEDDGRVVVSGEGHDVVDDVHGQHLAVDDGEAQRGARRQARPAGVDGVLAQRLGEARHLRTHFDVHLATGAEGDRVVARLEARPAEFAADREHEVLVADTDGVLLHAVVPLCDGHHGRSIFPQPWVLMTVVLEGGGAPQCAACPARASAVPLVPRDWPGAGRGAVRRHLALEPQRLGLQTAPVERRVRCLDPQRWHRGVLQQLTQHCAAIVEPVREQVQQADHVGHRAVRVVEATDLHQQVPQLATIEAGRQPVEVVHRTGPASAGETGHQVLDEGDVEYRRMRDPHIGAGEQPFQPVKVDGPTPHVVVGDPGQPADNGRDRHPRIAQRLSDAVDADNLP</sequence>
<feature type="domain" description="PIN like" evidence="2">
    <location>
        <begin position="9"/>
        <end position="203"/>
    </location>
</feature>
<organism evidence="3 4">
    <name type="scientific">Diploscapter pachys</name>
    <dbReference type="NCBI Taxonomy" id="2018661"/>
    <lineage>
        <taxon>Eukaryota</taxon>
        <taxon>Metazoa</taxon>
        <taxon>Ecdysozoa</taxon>
        <taxon>Nematoda</taxon>
        <taxon>Chromadorea</taxon>
        <taxon>Rhabditida</taxon>
        <taxon>Rhabditina</taxon>
        <taxon>Rhabditomorpha</taxon>
        <taxon>Rhabditoidea</taxon>
        <taxon>Rhabditidae</taxon>
        <taxon>Diploscapter</taxon>
    </lineage>
</organism>
<evidence type="ECO:0000259" key="2">
    <source>
        <dbReference type="Pfam" id="PF18476"/>
    </source>
</evidence>
<dbReference type="Pfam" id="PF18476">
    <property type="entry name" value="PIN_8"/>
    <property type="match status" value="1"/>
</dbReference>
<dbReference type="Proteomes" id="UP000218231">
    <property type="component" value="Unassembled WGS sequence"/>
</dbReference>
<feature type="region of interest" description="Disordered" evidence="1">
    <location>
        <begin position="1014"/>
        <end position="1065"/>
    </location>
</feature>
<reference evidence="3 4" key="1">
    <citation type="journal article" date="2017" name="Curr. Biol.">
        <title>Genome architecture and evolution of a unichromosomal asexual nematode.</title>
        <authorList>
            <person name="Fradin H."/>
            <person name="Zegar C."/>
            <person name="Gutwein M."/>
            <person name="Lucas J."/>
            <person name="Kovtun M."/>
            <person name="Corcoran D."/>
            <person name="Baugh L.R."/>
            <person name="Kiontke K."/>
            <person name="Gunsalus K."/>
            <person name="Fitch D.H."/>
            <person name="Piano F."/>
        </authorList>
    </citation>
    <scope>NUCLEOTIDE SEQUENCE [LARGE SCALE GENOMIC DNA]</scope>
    <source>
        <strain evidence="3">PF1309</strain>
    </source>
</reference>
<dbReference type="EMBL" id="LIAE01010142">
    <property type="protein sequence ID" value="PAV66196.1"/>
    <property type="molecule type" value="Genomic_DNA"/>
</dbReference>
<evidence type="ECO:0000256" key="1">
    <source>
        <dbReference type="SAM" id="MobiDB-lite"/>
    </source>
</evidence>
<evidence type="ECO:0000313" key="3">
    <source>
        <dbReference type="EMBL" id="PAV66196.1"/>
    </source>
</evidence>
<proteinExistence type="predicted"/>
<dbReference type="InterPro" id="IPR041578">
    <property type="entry name" value="PIN_8"/>
</dbReference>
<evidence type="ECO:0000313" key="4">
    <source>
        <dbReference type="Proteomes" id="UP000218231"/>
    </source>
</evidence>
<gene>
    <name evidence="3" type="ORF">WR25_25305</name>
</gene>
<protein>
    <recommendedName>
        <fullName evidence="2">PIN like domain-containing protein</fullName>
    </recommendedName>
</protein>